<evidence type="ECO:0000313" key="3">
    <source>
        <dbReference type="EMBL" id="CAB4002588.1"/>
    </source>
</evidence>
<keyword evidence="1" id="KW-0175">Coiled coil</keyword>
<gene>
    <name evidence="3" type="ORF">PACLA_8A079314</name>
</gene>
<organism evidence="3 4">
    <name type="scientific">Paramuricea clavata</name>
    <name type="common">Red gorgonian</name>
    <name type="synonym">Violescent sea-whip</name>
    <dbReference type="NCBI Taxonomy" id="317549"/>
    <lineage>
        <taxon>Eukaryota</taxon>
        <taxon>Metazoa</taxon>
        <taxon>Cnidaria</taxon>
        <taxon>Anthozoa</taxon>
        <taxon>Octocorallia</taxon>
        <taxon>Malacalcyonacea</taxon>
        <taxon>Plexauridae</taxon>
        <taxon>Paramuricea</taxon>
    </lineage>
</organism>
<reference evidence="3" key="1">
    <citation type="submission" date="2020-04" db="EMBL/GenBank/DDBJ databases">
        <authorList>
            <person name="Alioto T."/>
            <person name="Alioto T."/>
            <person name="Gomez Garrido J."/>
        </authorList>
    </citation>
    <scope>NUCLEOTIDE SEQUENCE</scope>
    <source>
        <strain evidence="3">A484AB</strain>
    </source>
</reference>
<comment type="caution">
    <text evidence="3">The sequence shown here is derived from an EMBL/GenBank/DDBJ whole genome shotgun (WGS) entry which is preliminary data.</text>
</comment>
<evidence type="ECO:0000256" key="2">
    <source>
        <dbReference type="SAM" id="MobiDB-lite"/>
    </source>
</evidence>
<dbReference type="Proteomes" id="UP001152795">
    <property type="component" value="Unassembled WGS sequence"/>
</dbReference>
<dbReference type="OrthoDB" id="5990451at2759"/>
<accession>A0A6S7IHF5</accession>
<proteinExistence type="predicted"/>
<feature type="compositionally biased region" description="Polar residues" evidence="2">
    <location>
        <begin position="211"/>
        <end position="221"/>
    </location>
</feature>
<keyword evidence="4" id="KW-1185">Reference proteome</keyword>
<dbReference type="EMBL" id="CACRXK020004393">
    <property type="protein sequence ID" value="CAB4002588.1"/>
    <property type="molecule type" value="Genomic_DNA"/>
</dbReference>
<feature type="compositionally biased region" description="Polar residues" evidence="2">
    <location>
        <begin position="1"/>
        <end position="10"/>
    </location>
</feature>
<feature type="compositionally biased region" description="Low complexity" evidence="2">
    <location>
        <begin position="190"/>
        <end position="202"/>
    </location>
</feature>
<feature type="coiled-coil region" evidence="1">
    <location>
        <begin position="65"/>
        <end position="98"/>
    </location>
</feature>
<feature type="region of interest" description="Disordered" evidence="2">
    <location>
        <begin position="165"/>
        <end position="223"/>
    </location>
</feature>
<sequence>MADASNTRVGDSNKRNKGKKQRVWTETELKYFAVALADEKKQYAVQLETLALKKSANLCVYEGIAKDLEKHLKSDEFKAENQREREESKRKLRDTALEITPPRLRVKYKFLRSQWRKCTDRVKKGSGKAPIDEPEWFTIINPVFSDTFGDVDVVSCSGDVLVSHDSDNSLTDSDKESDAVDRPDTPFNNTSGLSLGSTWGGSDNSDDNVLEASTNSSSCGSTKRKCKAKLETKPFFKRGFLSQAQAIQNMAKSFSDMGEMQEKRSELISKAEKKRHDEFLNFQREQAELNRQHELKMMEMVMKYTRPNQPEPPHLQASNVQMAQQQPIHNMYPYSGFNFIQHEYQVPTTHDSTALTGLDTPASRQHSQHWYGHN</sequence>
<feature type="region of interest" description="Disordered" evidence="2">
    <location>
        <begin position="351"/>
        <end position="374"/>
    </location>
</feature>
<feature type="region of interest" description="Disordered" evidence="2">
    <location>
        <begin position="1"/>
        <end position="22"/>
    </location>
</feature>
<evidence type="ECO:0000256" key="1">
    <source>
        <dbReference type="SAM" id="Coils"/>
    </source>
</evidence>
<feature type="compositionally biased region" description="Basic and acidic residues" evidence="2">
    <location>
        <begin position="165"/>
        <end position="184"/>
    </location>
</feature>
<dbReference type="AlphaFoldDB" id="A0A6S7IHF5"/>
<name>A0A6S7IHF5_PARCT</name>
<protein>
    <submittedName>
        <fullName evidence="3">Uncharacterized protein</fullName>
    </submittedName>
</protein>
<evidence type="ECO:0000313" key="4">
    <source>
        <dbReference type="Proteomes" id="UP001152795"/>
    </source>
</evidence>